<evidence type="ECO:0000313" key="3">
    <source>
        <dbReference type="Proteomes" id="UP001054821"/>
    </source>
</evidence>
<proteinExistence type="predicted"/>
<dbReference type="AlphaFoldDB" id="A0AAD5F2T9"/>
<sequence>MSICLRLRPHTNVHSSLGAQSNIYARLGQQGSIHSRLGPQGDQLRSSPCRDSEGRHSPTRIRRTNSKSPVAKDSSQAQSSNTPRRQANQREQTPLADKEVDQRR</sequence>
<dbReference type="Proteomes" id="UP001054821">
    <property type="component" value="Chromosome 1"/>
</dbReference>
<keyword evidence="3" id="KW-1185">Reference proteome</keyword>
<feature type="compositionally biased region" description="Polar residues" evidence="1">
    <location>
        <begin position="73"/>
        <end position="92"/>
    </location>
</feature>
<evidence type="ECO:0000256" key="1">
    <source>
        <dbReference type="SAM" id="MobiDB-lite"/>
    </source>
</evidence>
<name>A0AAD5F2T9_PRUDU</name>
<protein>
    <submittedName>
        <fullName evidence="2">Uncharacterized protein</fullName>
    </submittedName>
</protein>
<accession>A0AAD5F2T9</accession>
<gene>
    <name evidence="2" type="ORF">L3X38_003999</name>
</gene>
<organism evidence="2 3">
    <name type="scientific">Prunus dulcis</name>
    <name type="common">Almond</name>
    <name type="synonym">Amygdalus dulcis</name>
    <dbReference type="NCBI Taxonomy" id="3755"/>
    <lineage>
        <taxon>Eukaryota</taxon>
        <taxon>Viridiplantae</taxon>
        <taxon>Streptophyta</taxon>
        <taxon>Embryophyta</taxon>
        <taxon>Tracheophyta</taxon>
        <taxon>Spermatophyta</taxon>
        <taxon>Magnoliopsida</taxon>
        <taxon>eudicotyledons</taxon>
        <taxon>Gunneridae</taxon>
        <taxon>Pentapetalae</taxon>
        <taxon>rosids</taxon>
        <taxon>fabids</taxon>
        <taxon>Rosales</taxon>
        <taxon>Rosaceae</taxon>
        <taxon>Amygdaloideae</taxon>
        <taxon>Amygdaleae</taxon>
        <taxon>Prunus</taxon>
    </lineage>
</organism>
<feature type="region of interest" description="Disordered" evidence="1">
    <location>
        <begin position="30"/>
        <end position="104"/>
    </location>
</feature>
<comment type="caution">
    <text evidence="2">The sequence shown here is derived from an EMBL/GenBank/DDBJ whole genome shotgun (WGS) entry which is preliminary data.</text>
</comment>
<dbReference type="EMBL" id="JAJFAZ020000001">
    <property type="protein sequence ID" value="KAI5351108.1"/>
    <property type="molecule type" value="Genomic_DNA"/>
</dbReference>
<reference evidence="2 3" key="1">
    <citation type="journal article" date="2022" name="G3 (Bethesda)">
        <title>Whole-genome sequence and methylome profiling of the almond [Prunus dulcis (Mill.) D.A. Webb] cultivar 'Nonpareil'.</title>
        <authorList>
            <person name="D'Amico-Willman K.M."/>
            <person name="Ouma W.Z."/>
            <person name="Meulia T."/>
            <person name="Sideli G.M."/>
            <person name="Gradziel T.M."/>
            <person name="Fresnedo-Ramirez J."/>
        </authorList>
    </citation>
    <scope>NUCLEOTIDE SEQUENCE [LARGE SCALE GENOMIC DNA]</scope>
    <source>
        <strain evidence="2">Clone GOH B32 T37-40</strain>
    </source>
</reference>
<evidence type="ECO:0000313" key="2">
    <source>
        <dbReference type="EMBL" id="KAI5351108.1"/>
    </source>
</evidence>